<accession>C4J6L1</accession>
<dbReference type="ExpressionAtlas" id="C4J6L1">
    <property type="expression patterns" value="baseline and differential"/>
</dbReference>
<reference evidence="2" key="1">
    <citation type="journal article" date="2009" name="PLoS Genet.">
        <title>Sequencing, mapping, and analysis of 27,455 maize full-length cDNAs.</title>
        <authorList>
            <person name="Soderlund C."/>
            <person name="Descour A."/>
            <person name="Kudrna D."/>
            <person name="Bomhoff M."/>
            <person name="Boyd L."/>
            <person name="Currie J."/>
            <person name="Angelova A."/>
            <person name="Collura K."/>
            <person name="Wissotski M."/>
            <person name="Ashley E."/>
            <person name="Morrow D."/>
            <person name="Fernandes J."/>
            <person name="Walbot V."/>
            <person name="Yu Y."/>
        </authorList>
    </citation>
    <scope>NUCLEOTIDE SEQUENCE</scope>
    <source>
        <strain evidence="2">B73</strain>
    </source>
</reference>
<evidence type="ECO:0000256" key="1">
    <source>
        <dbReference type="SAM" id="MobiDB-lite"/>
    </source>
</evidence>
<proteinExistence type="evidence at transcript level"/>
<sequence>MLMVHIIQRSESSSARQSHHVAVAVPASSGKPHELLADLPELLGLLRIAGLLRQLVLERRRVLVPAPVHPRLGEAGVADHLRQPLAGLRLRHEALGDELLERREEQAEQRDVLAEQPRGGDAPRVERRERDARLLVVPPVQLLHGEHVADLAVLVRLGAVEALGAVDHGRAVLAAQPRREAAEVAQPGLGRDVPGQRVGVAGDGAEDDEAAGRVVGLLHVVQEQARQEEVAQVVDADAHLVSVRRERRRPCRGPVDGGVADERVERHAGAPEAVHELPHAVEGGQVQVHDGVAAVRHAGALGRLGRLEEVAAGHHHVPLAGLRQRLGRRQAQPRRRARDHHHALPHGLLPILGRRAGPRRGHRRRRRHPRSHRQRRRLLGYAKECRVLRRDGDAALLGDG</sequence>
<feature type="compositionally biased region" description="Basic residues" evidence="1">
    <location>
        <begin position="356"/>
        <end position="378"/>
    </location>
</feature>
<feature type="region of interest" description="Disordered" evidence="1">
    <location>
        <begin position="106"/>
        <end position="126"/>
    </location>
</feature>
<dbReference type="EMBL" id="BT086458">
    <property type="protein sequence ID" value="ACR36811.1"/>
    <property type="molecule type" value="mRNA"/>
</dbReference>
<evidence type="ECO:0000313" key="2">
    <source>
        <dbReference type="EMBL" id="ACR36811.1"/>
    </source>
</evidence>
<feature type="compositionally biased region" description="Basic residues" evidence="1">
    <location>
        <begin position="327"/>
        <end position="344"/>
    </location>
</feature>
<feature type="region of interest" description="Disordered" evidence="1">
    <location>
        <begin position="327"/>
        <end position="378"/>
    </location>
</feature>
<organism evidence="2">
    <name type="scientific">Zea mays</name>
    <name type="common">Maize</name>
    <dbReference type="NCBI Taxonomy" id="4577"/>
    <lineage>
        <taxon>Eukaryota</taxon>
        <taxon>Viridiplantae</taxon>
        <taxon>Streptophyta</taxon>
        <taxon>Embryophyta</taxon>
        <taxon>Tracheophyta</taxon>
        <taxon>Spermatophyta</taxon>
        <taxon>Magnoliopsida</taxon>
        <taxon>Liliopsida</taxon>
        <taxon>Poales</taxon>
        <taxon>Poaceae</taxon>
        <taxon>PACMAD clade</taxon>
        <taxon>Panicoideae</taxon>
        <taxon>Andropogonodae</taxon>
        <taxon>Andropogoneae</taxon>
        <taxon>Tripsacinae</taxon>
        <taxon>Zea</taxon>
    </lineage>
</organism>
<name>C4J6L1_MAIZE</name>
<reference evidence="2" key="2">
    <citation type="submission" date="2012-06" db="EMBL/GenBank/DDBJ databases">
        <authorList>
            <person name="Yu Y."/>
            <person name="Currie J."/>
            <person name="Lomeli R."/>
            <person name="Angelova A."/>
            <person name="Collura K."/>
            <person name="Wissotski M."/>
            <person name="Campos D."/>
            <person name="Kudrna D."/>
            <person name="Golser W."/>
            <person name="Ashely E."/>
            <person name="Descour A."/>
            <person name="Fernandes J."/>
            <person name="Soderlund C."/>
            <person name="Walbot V."/>
        </authorList>
    </citation>
    <scope>NUCLEOTIDE SEQUENCE</scope>
    <source>
        <strain evidence="2">B73</strain>
    </source>
</reference>
<dbReference type="AlphaFoldDB" id="C4J6L1"/>
<protein>
    <submittedName>
        <fullName evidence="2">Uncharacterized protein</fullName>
    </submittedName>
</protein>